<sequence length="387" mass="43677">MHSPGPLLLLNGCLPAMCKYQSTLTCFRPQGSDSSTQKLLIGTHTSNDEQNYIQIMKVKIPLESSKDTRDYQDNARDVNGIGGSSHKNERIQIETQINHQGEVNKARYMPQSHNIIASKTISGEVHIFDFFKHPSKPSNDQVKPDLKLLGHKKEGFGLAWNPVHGGMLLSGSDDSLICIWDVNKPNQLNNSIEPLHTYEAHTQVVEDVAWNYFDGNLFASVSDDKRLILWDLRERQPAQNIEAHMAEIMSVDYSPFDSNLLVTGSADGSVAVWDTRNIKSKLFSLRHHKDEVTQVKFSPMLGNLLASSGADRRVMVWDLSRIGQKQTEEEKRDGPPELLFIHGGMTAKVSDIAWNLNEKLMMASCAEDNILQVWQIAYEIYYDQNQL</sequence>
<protein>
    <submittedName>
        <fullName evidence="9">Wd-40 repeat-containing protein</fullName>
    </submittedName>
</protein>
<keyword evidence="2 6" id="KW-0853">WD repeat</keyword>
<dbReference type="PANTHER" id="PTHR22850">
    <property type="entry name" value="WD40 REPEAT FAMILY"/>
    <property type="match status" value="1"/>
</dbReference>
<evidence type="ECO:0000256" key="2">
    <source>
        <dbReference type="ARBA" id="ARBA00022574"/>
    </source>
</evidence>
<dbReference type="InterPro" id="IPR001680">
    <property type="entry name" value="WD40_rpt"/>
</dbReference>
<dbReference type="InterPro" id="IPR019775">
    <property type="entry name" value="WD40_repeat_CS"/>
</dbReference>
<dbReference type="EMBL" id="CCKQ01018022">
    <property type="protein sequence ID" value="CDW89960.1"/>
    <property type="molecule type" value="Genomic_DNA"/>
</dbReference>
<keyword evidence="5" id="KW-0539">Nucleus</keyword>
<dbReference type="OrthoDB" id="427795at2759"/>
<dbReference type="InterPro" id="IPR050459">
    <property type="entry name" value="WD_repeat_RBAP46/RBAP48/MSI1"/>
</dbReference>
<dbReference type="InterPro" id="IPR015943">
    <property type="entry name" value="WD40/YVTN_repeat-like_dom_sf"/>
</dbReference>
<dbReference type="Pfam" id="PF12265">
    <property type="entry name" value="CAF1C_H4-bd"/>
    <property type="match status" value="1"/>
</dbReference>
<evidence type="ECO:0000256" key="3">
    <source>
        <dbReference type="ARBA" id="ARBA00022737"/>
    </source>
</evidence>
<dbReference type="CDD" id="cd00200">
    <property type="entry name" value="WD40"/>
    <property type="match status" value="1"/>
</dbReference>
<feature type="domain" description="Histone-binding protein RBBP4-like N-terminal" evidence="7">
    <location>
        <begin position="30"/>
        <end position="61"/>
    </location>
</feature>
<dbReference type="InterPro" id="IPR036322">
    <property type="entry name" value="WD40_repeat_dom_sf"/>
</dbReference>
<feature type="domain" description="EIPR1-like beta-propeller" evidence="8">
    <location>
        <begin position="197"/>
        <end position="317"/>
    </location>
</feature>
<dbReference type="InParanoid" id="A0A078B621"/>
<comment type="subcellular location">
    <subcellularLocation>
        <location evidence="1">Nucleus</location>
    </subcellularLocation>
</comment>
<keyword evidence="10" id="KW-1185">Reference proteome</keyword>
<proteinExistence type="predicted"/>
<accession>A0A078B621</accession>
<evidence type="ECO:0000256" key="1">
    <source>
        <dbReference type="ARBA" id="ARBA00004123"/>
    </source>
</evidence>
<keyword evidence="4" id="KW-0156">Chromatin regulator</keyword>
<feature type="repeat" description="WD" evidence="6">
    <location>
        <begin position="241"/>
        <end position="277"/>
    </location>
</feature>
<dbReference type="PROSITE" id="PS50082">
    <property type="entry name" value="WD_REPEATS_2"/>
    <property type="match status" value="4"/>
</dbReference>
<dbReference type="PROSITE" id="PS50294">
    <property type="entry name" value="WD_REPEATS_REGION"/>
    <property type="match status" value="4"/>
</dbReference>
<reference evidence="9 10" key="1">
    <citation type="submission" date="2014-06" db="EMBL/GenBank/DDBJ databases">
        <authorList>
            <person name="Swart Estienne"/>
        </authorList>
    </citation>
    <scope>NUCLEOTIDE SEQUENCE [LARGE SCALE GENOMIC DNA]</scope>
    <source>
        <strain evidence="9 10">130c</strain>
    </source>
</reference>
<dbReference type="PROSITE" id="PS00678">
    <property type="entry name" value="WD_REPEATS_1"/>
    <property type="match status" value="3"/>
</dbReference>
<dbReference type="SMART" id="SM00320">
    <property type="entry name" value="WD40"/>
    <property type="match status" value="6"/>
</dbReference>
<dbReference type="Gene3D" id="2.130.10.10">
    <property type="entry name" value="YVTN repeat-like/Quinoprotein amine dehydrogenase"/>
    <property type="match status" value="1"/>
</dbReference>
<dbReference type="AlphaFoldDB" id="A0A078B621"/>
<evidence type="ECO:0000259" key="7">
    <source>
        <dbReference type="Pfam" id="PF12265"/>
    </source>
</evidence>
<dbReference type="Pfam" id="PF23609">
    <property type="entry name" value="Beta-prop_EIPR1"/>
    <property type="match status" value="1"/>
</dbReference>
<gene>
    <name evidence="9" type="primary">Contig15401.g16418</name>
    <name evidence="9" type="ORF">STYLEM_19100</name>
</gene>
<evidence type="ECO:0000256" key="6">
    <source>
        <dbReference type="PROSITE-ProRule" id="PRU00221"/>
    </source>
</evidence>
<name>A0A078B621_STYLE</name>
<keyword evidence="3" id="KW-0677">Repeat</keyword>
<dbReference type="Pfam" id="PF00400">
    <property type="entry name" value="WD40"/>
    <property type="match status" value="2"/>
</dbReference>
<dbReference type="SUPFAM" id="SSF50978">
    <property type="entry name" value="WD40 repeat-like"/>
    <property type="match status" value="1"/>
</dbReference>
<dbReference type="GO" id="GO:0005634">
    <property type="term" value="C:nucleus"/>
    <property type="evidence" value="ECO:0007669"/>
    <property type="project" value="UniProtKB-SubCell"/>
</dbReference>
<dbReference type="Proteomes" id="UP000039865">
    <property type="component" value="Unassembled WGS sequence"/>
</dbReference>
<dbReference type="InterPro" id="IPR020472">
    <property type="entry name" value="WD40_PAC1"/>
</dbReference>
<dbReference type="InterPro" id="IPR022052">
    <property type="entry name" value="Histone-bd_RBBP4-like_N"/>
</dbReference>
<evidence type="ECO:0000313" key="9">
    <source>
        <dbReference type="EMBL" id="CDW89960.1"/>
    </source>
</evidence>
<organism evidence="9 10">
    <name type="scientific">Stylonychia lemnae</name>
    <name type="common">Ciliate</name>
    <dbReference type="NCBI Taxonomy" id="5949"/>
    <lineage>
        <taxon>Eukaryota</taxon>
        <taxon>Sar</taxon>
        <taxon>Alveolata</taxon>
        <taxon>Ciliophora</taxon>
        <taxon>Intramacronucleata</taxon>
        <taxon>Spirotrichea</taxon>
        <taxon>Stichotrichia</taxon>
        <taxon>Sporadotrichida</taxon>
        <taxon>Oxytrichidae</taxon>
        <taxon>Stylonychinae</taxon>
        <taxon>Stylonychia</taxon>
    </lineage>
</organism>
<feature type="repeat" description="WD" evidence="6">
    <location>
        <begin position="198"/>
        <end position="240"/>
    </location>
</feature>
<evidence type="ECO:0000313" key="10">
    <source>
        <dbReference type="Proteomes" id="UP000039865"/>
    </source>
</evidence>
<dbReference type="InterPro" id="IPR059104">
    <property type="entry name" value="Beta-prop_EIPR1-like"/>
</dbReference>
<feature type="repeat" description="WD" evidence="6">
    <location>
        <begin position="285"/>
        <end position="320"/>
    </location>
</feature>
<evidence type="ECO:0000259" key="8">
    <source>
        <dbReference type="Pfam" id="PF23609"/>
    </source>
</evidence>
<evidence type="ECO:0000256" key="4">
    <source>
        <dbReference type="ARBA" id="ARBA00022853"/>
    </source>
</evidence>
<dbReference type="OMA" id="PHEEGCL"/>
<evidence type="ECO:0000256" key="5">
    <source>
        <dbReference type="ARBA" id="ARBA00023242"/>
    </source>
</evidence>
<dbReference type="GO" id="GO:0006325">
    <property type="term" value="P:chromatin organization"/>
    <property type="evidence" value="ECO:0007669"/>
    <property type="project" value="UniProtKB-KW"/>
</dbReference>
<dbReference type="PRINTS" id="PR00320">
    <property type="entry name" value="GPROTEINBRPT"/>
</dbReference>
<feature type="repeat" description="WD" evidence="6">
    <location>
        <begin position="148"/>
        <end position="190"/>
    </location>
</feature>